<accession>U5VXN3</accession>
<reference evidence="1 2" key="1">
    <citation type="journal article" date="2014" name="J. Biotechnol.">
        <title>Complete genome sequence of the actinobacterium Actinoplanes friuliensis HAG 010964, producer of the lipopeptide antibiotic friulimycin.</title>
        <authorList>
            <person name="Ruckert C."/>
            <person name="Szczepanowski R."/>
            <person name="Albersmeier A."/>
            <person name="Goesmann A."/>
            <person name="Fischer N."/>
            <person name="Steinkamper A."/>
            <person name="Puhler A."/>
            <person name="Biener R."/>
            <person name="Schwartz D."/>
            <person name="Kalinowski J."/>
        </authorList>
    </citation>
    <scope>NUCLEOTIDE SEQUENCE [LARGE SCALE GENOMIC DNA]</scope>
    <source>
        <strain evidence="1 2">DSM 7358</strain>
    </source>
</reference>
<dbReference type="STRING" id="1246995.AFR_17300"/>
<dbReference type="KEGG" id="afs:AFR_17300"/>
<dbReference type="Proteomes" id="UP000017746">
    <property type="component" value="Chromosome"/>
</dbReference>
<keyword evidence="2" id="KW-1185">Reference proteome</keyword>
<organism evidence="1 2">
    <name type="scientific">Actinoplanes friuliensis DSM 7358</name>
    <dbReference type="NCBI Taxonomy" id="1246995"/>
    <lineage>
        <taxon>Bacteria</taxon>
        <taxon>Bacillati</taxon>
        <taxon>Actinomycetota</taxon>
        <taxon>Actinomycetes</taxon>
        <taxon>Micromonosporales</taxon>
        <taxon>Micromonosporaceae</taxon>
        <taxon>Actinoplanes</taxon>
    </lineage>
</organism>
<protein>
    <recommendedName>
        <fullName evidence="3">DUF4126 domain-containing protein</fullName>
    </recommendedName>
</protein>
<proteinExistence type="predicted"/>
<dbReference type="EMBL" id="CP006272">
    <property type="protein sequence ID" value="AGZ41738.1"/>
    <property type="molecule type" value="Genomic_DNA"/>
</dbReference>
<dbReference type="PATRIC" id="fig|1246995.3.peg.3508"/>
<gene>
    <name evidence="1" type="ORF">AFR_17300</name>
</gene>
<name>U5VXN3_9ACTN</name>
<dbReference type="RefSeq" id="WP_023361950.1">
    <property type="nucleotide sequence ID" value="NC_022657.1"/>
</dbReference>
<evidence type="ECO:0008006" key="3">
    <source>
        <dbReference type="Google" id="ProtNLM"/>
    </source>
</evidence>
<dbReference type="HOGENOM" id="CLU_1709671_0_0_11"/>
<evidence type="ECO:0000313" key="2">
    <source>
        <dbReference type="Proteomes" id="UP000017746"/>
    </source>
</evidence>
<dbReference type="eggNOG" id="COG3918">
    <property type="taxonomic scope" value="Bacteria"/>
</dbReference>
<dbReference type="OrthoDB" id="163854at2"/>
<sequence>MTDHVLLRAAVLGAAAGARSATPLAALAQRRGGPVRILATLAAAGELVVDKLPGTPSRLEPGPLGGRIVLGALAGAVLARRAGAGVVAPALIAAVAAVAASHAGASWRAYASRSGFGTPGALAEDAAAVIAASIAAEGALVHSS</sequence>
<evidence type="ECO:0000313" key="1">
    <source>
        <dbReference type="EMBL" id="AGZ41738.1"/>
    </source>
</evidence>
<dbReference type="AlphaFoldDB" id="U5VXN3"/>